<keyword evidence="3" id="KW-1185">Reference proteome</keyword>
<dbReference type="EMBL" id="BPEY01000005">
    <property type="protein sequence ID" value="GIU41209.1"/>
    <property type="molecule type" value="Genomic_DNA"/>
</dbReference>
<proteinExistence type="predicted"/>
<protein>
    <submittedName>
        <fullName evidence="2">Toluene tolerance protein</fullName>
    </submittedName>
</protein>
<dbReference type="InterPro" id="IPR042245">
    <property type="entry name" value="Tgt2/MlaC_sf"/>
</dbReference>
<evidence type="ECO:0000313" key="3">
    <source>
        <dbReference type="Proteomes" id="UP000887104"/>
    </source>
</evidence>
<accession>A0ABQ4P130</accession>
<dbReference type="PANTHER" id="PTHR36573:SF1">
    <property type="entry name" value="INTERMEMBRANE PHOSPHOLIPID TRANSPORT SYSTEM BINDING PROTEIN MLAC"/>
    <property type="match status" value="1"/>
</dbReference>
<keyword evidence="1" id="KW-0732">Signal</keyword>
<feature type="signal peptide" evidence="1">
    <location>
        <begin position="1"/>
        <end position="23"/>
    </location>
</feature>
<organism evidence="2 3">
    <name type="scientific">Shewanella sairae</name>
    <dbReference type="NCBI Taxonomy" id="190310"/>
    <lineage>
        <taxon>Bacteria</taxon>
        <taxon>Pseudomonadati</taxon>
        <taxon>Pseudomonadota</taxon>
        <taxon>Gammaproteobacteria</taxon>
        <taxon>Alteromonadales</taxon>
        <taxon>Shewanellaceae</taxon>
        <taxon>Shewanella</taxon>
    </lineage>
</organism>
<gene>
    <name evidence="2" type="primary">mlaC</name>
    <name evidence="2" type="ORF">TUM4438_04600</name>
</gene>
<dbReference type="RefSeq" id="WP_220779007.1">
    <property type="nucleotide sequence ID" value="NZ_BPEY01000005.1"/>
</dbReference>
<reference evidence="2" key="1">
    <citation type="submission" date="2021-05" db="EMBL/GenBank/DDBJ databases">
        <title>Molecular characterization for Shewanella algae harboring chromosomal blaOXA-55-like strains isolated from clinical and environment sample.</title>
        <authorList>
            <person name="Ohama Y."/>
            <person name="Aoki K."/>
            <person name="Harada S."/>
            <person name="Moriya K."/>
            <person name="Ishii Y."/>
            <person name="Tateda K."/>
        </authorList>
    </citation>
    <scope>NUCLEOTIDE SEQUENCE</scope>
    <source>
        <strain evidence="2">JCM 11563</strain>
    </source>
</reference>
<dbReference type="Proteomes" id="UP000887104">
    <property type="component" value="Unassembled WGS sequence"/>
</dbReference>
<sequence length="222" mass="25344">MFKGFYRSAVLAMMALLSIGAQAAETAADAKVDQSNPFTLVEQVANKTFARFHQDEKLIAADPDHLKVIVTEELMPYIDYKYASYKVLGQYLRDTTKDQRNRFVEAFRGYLIATYAQAFTEYTDQTVEYAKPEDFAGEKFVNVNVQIVEQGRPAIKLQFKARRLKDGTWKAFDLIAEGVSLLSSKQSEITNLVRQQGIEPVIQMLNERTQKHIELQSKEKQS</sequence>
<name>A0ABQ4P130_9GAMM</name>
<dbReference type="InterPro" id="IPR008869">
    <property type="entry name" value="MlaC/ttg2D"/>
</dbReference>
<evidence type="ECO:0000313" key="2">
    <source>
        <dbReference type="EMBL" id="GIU41209.1"/>
    </source>
</evidence>
<dbReference type="Pfam" id="PF05494">
    <property type="entry name" value="MlaC"/>
    <property type="match status" value="1"/>
</dbReference>
<feature type="chain" id="PRO_5046893588" evidence="1">
    <location>
        <begin position="24"/>
        <end position="222"/>
    </location>
</feature>
<dbReference type="PIRSF" id="PIRSF004649">
    <property type="entry name" value="MlaC"/>
    <property type="match status" value="1"/>
</dbReference>
<dbReference type="PANTHER" id="PTHR36573">
    <property type="entry name" value="INTERMEMBRANE PHOSPHOLIPID TRANSPORT SYSTEM BINDING PROTEIN MLAC"/>
    <property type="match status" value="1"/>
</dbReference>
<evidence type="ECO:0000256" key="1">
    <source>
        <dbReference type="SAM" id="SignalP"/>
    </source>
</evidence>
<dbReference type="Gene3D" id="3.10.450.710">
    <property type="entry name" value="Tgt2/MlaC"/>
    <property type="match status" value="1"/>
</dbReference>
<comment type="caution">
    <text evidence="2">The sequence shown here is derived from an EMBL/GenBank/DDBJ whole genome shotgun (WGS) entry which is preliminary data.</text>
</comment>